<dbReference type="Proteomes" id="UP000564885">
    <property type="component" value="Unassembled WGS sequence"/>
</dbReference>
<evidence type="ECO:0000313" key="2">
    <source>
        <dbReference type="Proteomes" id="UP000564885"/>
    </source>
</evidence>
<organism evidence="1 2">
    <name type="scientific">Enterovirga aerilata</name>
    <dbReference type="NCBI Taxonomy" id="2730920"/>
    <lineage>
        <taxon>Bacteria</taxon>
        <taxon>Pseudomonadati</taxon>
        <taxon>Pseudomonadota</taxon>
        <taxon>Alphaproteobacteria</taxon>
        <taxon>Hyphomicrobiales</taxon>
        <taxon>Methylobacteriaceae</taxon>
        <taxon>Enterovirga</taxon>
    </lineage>
</organism>
<name>A0A849IBW0_9HYPH</name>
<sequence>MSTARKFLFGDDLRGPSAEEVAAREAADRAARDEALRRAFADGVEEGRRQAAAETERRLALAMERLAAEASARFAALDIAVTHIEDEALAYFEALARKLAGSALAAQPLAAVADAGAAAFRHLRGVPHLVARVGAPLVEDAEAMLRRIGREHGFEGRIIVIGDEDFGPGDVRLEWADGGVARDRAAFDRAIDAALAAASAAPADQRHENGPAMP</sequence>
<keyword evidence="1" id="KW-0966">Cell projection</keyword>
<keyword evidence="1" id="KW-0969">Cilium</keyword>
<comment type="caution">
    <text evidence="1">The sequence shown here is derived from an EMBL/GenBank/DDBJ whole genome shotgun (WGS) entry which is preliminary data.</text>
</comment>
<reference evidence="1 2" key="1">
    <citation type="submission" date="2020-04" db="EMBL/GenBank/DDBJ databases">
        <title>Enterovirga sp. isolate from soil.</title>
        <authorList>
            <person name="Chea S."/>
            <person name="Kim D.-U."/>
        </authorList>
    </citation>
    <scope>NUCLEOTIDE SEQUENCE [LARGE SCALE GENOMIC DNA]</scope>
    <source>
        <strain evidence="1 2">DB1703</strain>
    </source>
</reference>
<keyword evidence="2" id="KW-1185">Reference proteome</keyword>
<keyword evidence="1" id="KW-0282">Flagellum</keyword>
<gene>
    <name evidence="1" type="ORF">HJG44_14170</name>
</gene>
<evidence type="ECO:0000313" key="1">
    <source>
        <dbReference type="EMBL" id="NNM73530.1"/>
    </source>
</evidence>
<protein>
    <submittedName>
        <fullName evidence="1">Flagellar assembly protein FliH</fullName>
    </submittedName>
</protein>
<dbReference type="AlphaFoldDB" id="A0A849IBW0"/>
<dbReference type="NCBIfam" id="NF004691">
    <property type="entry name" value="PRK06032.1-2"/>
    <property type="match status" value="1"/>
</dbReference>
<proteinExistence type="predicted"/>
<dbReference type="EMBL" id="JABEPP010000004">
    <property type="protein sequence ID" value="NNM73530.1"/>
    <property type="molecule type" value="Genomic_DNA"/>
</dbReference>
<dbReference type="RefSeq" id="WP_171219042.1">
    <property type="nucleotide sequence ID" value="NZ_JABEPP010000004.1"/>
</dbReference>
<accession>A0A849IBW0</accession>